<keyword evidence="9" id="KW-1185">Reference proteome</keyword>
<dbReference type="PANTHER" id="PTHR30106:SF2">
    <property type="entry name" value="UPF0324 INNER MEMBRANE PROTEIN YEIH"/>
    <property type="match status" value="1"/>
</dbReference>
<dbReference type="InterPro" id="IPR018383">
    <property type="entry name" value="UPF0324_pro"/>
</dbReference>
<keyword evidence="6 7" id="KW-0472">Membrane</keyword>
<evidence type="ECO:0000256" key="6">
    <source>
        <dbReference type="ARBA" id="ARBA00023136"/>
    </source>
</evidence>
<dbReference type="PANTHER" id="PTHR30106">
    <property type="entry name" value="INNER MEMBRANE PROTEIN YEIH-RELATED"/>
    <property type="match status" value="1"/>
</dbReference>
<keyword evidence="4 7" id="KW-0812">Transmembrane</keyword>
<evidence type="ECO:0000313" key="8">
    <source>
        <dbReference type="EMBL" id="GAA1997419.1"/>
    </source>
</evidence>
<dbReference type="Proteomes" id="UP001499854">
    <property type="component" value="Unassembled WGS sequence"/>
</dbReference>
<accession>A0ABN2T3I3</accession>
<comment type="caution">
    <text evidence="8">The sequence shown here is derived from an EMBL/GenBank/DDBJ whole genome shotgun (WGS) entry which is preliminary data.</text>
</comment>
<feature type="transmembrane region" description="Helical" evidence="7">
    <location>
        <begin position="366"/>
        <end position="385"/>
    </location>
</feature>
<keyword evidence="3" id="KW-1003">Cell membrane</keyword>
<evidence type="ECO:0000256" key="3">
    <source>
        <dbReference type="ARBA" id="ARBA00022475"/>
    </source>
</evidence>
<comment type="similarity">
    <text evidence="2">Belongs to the UPF0324 family.</text>
</comment>
<feature type="transmembrane region" description="Helical" evidence="7">
    <location>
        <begin position="74"/>
        <end position="92"/>
    </location>
</feature>
<feature type="transmembrane region" description="Helical" evidence="7">
    <location>
        <begin position="137"/>
        <end position="158"/>
    </location>
</feature>
<dbReference type="EMBL" id="BAAAQM010000060">
    <property type="protein sequence ID" value="GAA1997419.1"/>
    <property type="molecule type" value="Genomic_DNA"/>
</dbReference>
<feature type="transmembrane region" description="Helical" evidence="7">
    <location>
        <begin position="20"/>
        <end position="38"/>
    </location>
</feature>
<gene>
    <name evidence="8" type="ORF">GCM10009838_73330</name>
</gene>
<dbReference type="Pfam" id="PF03601">
    <property type="entry name" value="Cons_hypoth698"/>
    <property type="match status" value="2"/>
</dbReference>
<evidence type="ECO:0000313" key="9">
    <source>
        <dbReference type="Proteomes" id="UP001499854"/>
    </source>
</evidence>
<feature type="transmembrane region" description="Helical" evidence="7">
    <location>
        <begin position="50"/>
        <end position="68"/>
    </location>
</feature>
<protein>
    <recommendedName>
        <fullName evidence="10">Sulfate exporter family transporter</fullName>
    </recommendedName>
</protein>
<comment type="subcellular location">
    <subcellularLocation>
        <location evidence="1">Cell membrane</location>
        <topology evidence="1">Multi-pass membrane protein</topology>
    </subcellularLocation>
</comment>
<keyword evidence="5 7" id="KW-1133">Transmembrane helix</keyword>
<evidence type="ECO:0000256" key="7">
    <source>
        <dbReference type="SAM" id="Phobius"/>
    </source>
</evidence>
<evidence type="ECO:0008006" key="10">
    <source>
        <dbReference type="Google" id="ProtNLM"/>
    </source>
</evidence>
<reference evidence="8 9" key="1">
    <citation type="journal article" date="2019" name="Int. J. Syst. Evol. Microbiol.">
        <title>The Global Catalogue of Microorganisms (GCM) 10K type strain sequencing project: providing services to taxonomists for standard genome sequencing and annotation.</title>
        <authorList>
            <consortium name="The Broad Institute Genomics Platform"/>
            <consortium name="The Broad Institute Genome Sequencing Center for Infectious Disease"/>
            <person name="Wu L."/>
            <person name="Ma J."/>
        </authorList>
    </citation>
    <scope>NUCLEOTIDE SEQUENCE [LARGE SCALE GENOMIC DNA]</scope>
    <source>
        <strain evidence="8 9">JCM 16013</strain>
    </source>
</reference>
<evidence type="ECO:0000256" key="2">
    <source>
        <dbReference type="ARBA" id="ARBA00007977"/>
    </source>
</evidence>
<sequence>MAIAWAVNRVWPAVSPLTTAVVLGVVAANVLPDTVLAAARPGLQVAAKRVMRLGIVLLGLQLALGDVLHLGWRTLAFVVAAVFATFFGTQWLGRRLGLPGRQPLLIATGFAICGASAVAAMEGVTRRPGADEDDPDPVVAVALVTLCGSLAILVLPLLRGPLGLTGAGAFGHWVGASVHDVGQVVATAGAGGPAAVNGAVVVKLMRVAMLAPIVAGTAVVWRRRAGDAPDPGAGSGTARATATALVGASAAGGSGRLGGSTGSIGSGGSTGATASVCGVGAAASVGPTSPTGSTGPVDTAPTAAPPLLPLFVAAFLAMIALRTTGVLPASVLSAAKQVQDLLLAAGMFGLGSGVRVRELGRTGPRPLALGLASWALIAGAAYIGVRLSG</sequence>
<feature type="transmembrane region" description="Helical" evidence="7">
    <location>
        <begin position="104"/>
        <end position="125"/>
    </location>
</feature>
<name>A0ABN2T3I3_9ACTN</name>
<evidence type="ECO:0000256" key="1">
    <source>
        <dbReference type="ARBA" id="ARBA00004651"/>
    </source>
</evidence>
<proteinExistence type="inferred from homology"/>
<organism evidence="8 9">
    <name type="scientific">Catenulispora subtropica</name>
    <dbReference type="NCBI Taxonomy" id="450798"/>
    <lineage>
        <taxon>Bacteria</taxon>
        <taxon>Bacillati</taxon>
        <taxon>Actinomycetota</taxon>
        <taxon>Actinomycetes</taxon>
        <taxon>Catenulisporales</taxon>
        <taxon>Catenulisporaceae</taxon>
        <taxon>Catenulispora</taxon>
    </lineage>
</organism>
<evidence type="ECO:0000256" key="4">
    <source>
        <dbReference type="ARBA" id="ARBA00022692"/>
    </source>
</evidence>
<evidence type="ECO:0000256" key="5">
    <source>
        <dbReference type="ARBA" id="ARBA00022989"/>
    </source>
</evidence>